<evidence type="ECO:0000256" key="1">
    <source>
        <dbReference type="SAM" id="Phobius"/>
    </source>
</evidence>
<reference evidence="3" key="1">
    <citation type="submission" date="2025-08" db="UniProtKB">
        <authorList>
            <consortium name="RefSeq"/>
        </authorList>
    </citation>
    <scope>IDENTIFICATION</scope>
</reference>
<dbReference type="AlphaFoldDB" id="A0A3Q0IXM4"/>
<feature type="transmembrane region" description="Helical" evidence="1">
    <location>
        <begin position="62"/>
        <end position="93"/>
    </location>
</feature>
<dbReference type="RefSeq" id="XP_026679165.1">
    <property type="nucleotide sequence ID" value="XM_026823364.1"/>
</dbReference>
<feature type="transmembrane region" description="Helical" evidence="1">
    <location>
        <begin position="266"/>
        <end position="285"/>
    </location>
</feature>
<dbReference type="InterPro" id="IPR052728">
    <property type="entry name" value="O2_lipid_transport_reg"/>
</dbReference>
<dbReference type="GeneID" id="113467273"/>
<dbReference type="Proteomes" id="UP000079169">
    <property type="component" value="Unplaced"/>
</dbReference>
<feature type="transmembrane region" description="Helical" evidence="1">
    <location>
        <begin position="184"/>
        <end position="205"/>
    </location>
</feature>
<keyword evidence="1" id="KW-0472">Membrane</keyword>
<keyword evidence="2" id="KW-1185">Reference proteome</keyword>
<evidence type="ECO:0000313" key="2">
    <source>
        <dbReference type="Proteomes" id="UP000079169"/>
    </source>
</evidence>
<dbReference type="PANTHER" id="PTHR11161">
    <property type="entry name" value="O-ACYLTRANSFERASE"/>
    <property type="match status" value="1"/>
</dbReference>
<keyword evidence="1" id="KW-1133">Transmembrane helix</keyword>
<organism evidence="2 3">
    <name type="scientific">Diaphorina citri</name>
    <name type="common">Asian citrus psyllid</name>
    <dbReference type="NCBI Taxonomy" id="121845"/>
    <lineage>
        <taxon>Eukaryota</taxon>
        <taxon>Metazoa</taxon>
        <taxon>Ecdysozoa</taxon>
        <taxon>Arthropoda</taxon>
        <taxon>Hexapoda</taxon>
        <taxon>Insecta</taxon>
        <taxon>Pterygota</taxon>
        <taxon>Neoptera</taxon>
        <taxon>Paraneoptera</taxon>
        <taxon>Hemiptera</taxon>
        <taxon>Sternorrhyncha</taxon>
        <taxon>Psylloidea</taxon>
        <taxon>Psyllidae</taxon>
        <taxon>Diaphorininae</taxon>
        <taxon>Diaphorina</taxon>
    </lineage>
</organism>
<accession>A0A3Q0IXM4</accession>
<protein>
    <submittedName>
        <fullName evidence="3">Uncharacterized protein LOC113467273</fullName>
    </submittedName>
</protein>
<keyword evidence="1" id="KW-0812">Transmembrane</keyword>
<evidence type="ECO:0000313" key="3">
    <source>
        <dbReference type="RefSeq" id="XP_026679165.1"/>
    </source>
</evidence>
<feature type="transmembrane region" description="Helical" evidence="1">
    <location>
        <begin position="33"/>
        <end position="50"/>
    </location>
</feature>
<dbReference type="KEGG" id="dci:113467273"/>
<proteinExistence type="predicted"/>
<gene>
    <name evidence="3" type="primary">LOC113467273</name>
</gene>
<feature type="transmembrane region" description="Helical" evidence="1">
    <location>
        <begin position="99"/>
        <end position="121"/>
    </location>
</feature>
<feature type="transmembrane region" description="Helical" evidence="1">
    <location>
        <begin position="217"/>
        <end position="246"/>
    </location>
</feature>
<dbReference type="PaxDb" id="121845-A0A3Q0IXM4"/>
<feature type="transmembrane region" description="Helical" evidence="1">
    <location>
        <begin position="305"/>
        <end position="326"/>
    </location>
</feature>
<name>A0A3Q0IXM4_DIACI</name>
<sequence length="333" mass="38664">MSDCPFVQLEINDFGLQILHDTKFFFLNASSQLLDVFFFLAGFLLSWNIIRRRNQDKETPFLFVIFYRCVTVSWFISTDFQLFLVSLFVVYLAEKYPKYRTAVLSTAFVVSHVVPSLIIYVKNEKSFWMASVSDVQDVSHAPYIREYYVKFYMRSPPYIYGLCGGYMVNALMKRKFKATGTQNVFLFLIFMPLNILMFYIGATFLRSDVEYNVWQHVVFAFVLRFVLATGLFLLVLLHMCGGCVHLRRADLKEATYVNVHSKNPELQFYLTLVCGSCLFVFLNGMGVYDQDKVPEIQTLRTFGDILMSVLLSLVTTLLFESPIGILRKKYLNI</sequence>
<dbReference type="PANTHER" id="PTHR11161:SF0">
    <property type="entry name" value="O-ACYLTRANSFERASE LIKE PROTEIN"/>
    <property type="match status" value="1"/>
</dbReference>